<name>A0AAN9RHY2_PHACN</name>
<dbReference type="GO" id="GO:0003723">
    <property type="term" value="F:RNA binding"/>
    <property type="evidence" value="ECO:0007669"/>
    <property type="project" value="UniProtKB-UniRule"/>
</dbReference>
<dbReference type="GO" id="GO:0005634">
    <property type="term" value="C:nucleus"/>
    <property type="evidence" value="ECO:0007669"/>
    <property type="project" value="TreeGrafter"/>
</dbReference>
<dbReference type="AlphaFoldDB" id="A0AAN9RHY2"/>
<evidence type="ECO:0000259" key="10">
    <source>
        <dbReference type="PROSITE" id="PS50137"/>
    </source>
</evidence>
<dbReference type="PROSITE" id="PS50137">
    <property type="entry name" value="DS_RBD"/>
    <property type="match status" value="2"/>
</dbReference>
<feature type="domain" description="DRBM" evidence="10">
    <location>
        <begin position="176"/>
        <end position="239"/>
    </location>
</feature>
<sequence length="341" mass="38261">MEASVNVVERILGYRFRNWKLLEEALTHSSFTEDVSYERLEFIGDSVISLAISNYLFLAYPRLDPGHLSTLRAANISTEKLARVAVRHGLHRFVRHNAPALMDQVERFVDAVALENDSVVAHGGSVKAPKVLADIVESVAGAIYFDVGYDLEELWKNFRGILEPIVTPGDLEQQPQPVTALFEICQKRGKNVEIQQERNETECIANVFVDGEFIASATSVQKDLAKLEAAKIALNRLAYLIPLTSSSSTMSFYPDEDGNMIIEAAKHRLYELCESKKWPKPVYRIVKDSGPPHEKRFVCAVEITIEGEEERILQMSGYEKSRLKDAQNTAASLMLMALLES</sequence>
<evidence type="ECO:0000256" key="9">
    <source>
        <dbReference type="PROSITE-ProRule" id="PRU00266"/>
    </source>
</evidence>
<evidence type="ECO:0000256" key="1">
    <source>
        <dbReference type="ARBA" id="ARBA00001936"/>
    </source>
</evidence>
<evidence type="ECO:0000256" key="4">
    <source>
        <dbReference type="ARBA" id="ARBA00022723"/>
    </source>
</evidence>
<keyword evidence="8 9" id="KW-0694">RNA-binding</keyword>
<dbReference type="Pfam" id="PF00636">
    <property type="entry name" value="Ribonuclease_3"/>
    <property type="match status" value="1"/>
</dbReference>
<dbReference type="Pfam" id="PF00035">
    <property type="entry name" value="dsrm"/>
    <property type="match status" value="1"/>
</dbReference>
<dbReference type="EMBL" id="JAYMYR010000003">
    <property type="protein sequence ID" value="KAK7372002.1"/>
    <property type="molecule type" value="Genomic_DNA"/>
</dbReference>
<dbReference type="InterPro" id="IPR000999">
    <property type="entry name" value="RNase_III_dom"/>
</dbReference>
<comment type="cofactor">
    <cofactor evidence="1">
        <name>Mn(2+)</name>
        <dbReference type="ChEBI" id="CHEBI:29035"/>
    </cofactor>
</comment>
<comment type="caution">
    <text evidence="12">The sequence shown here is derived from an EMBL/GenBank/DDBJ whole genome shotgun (WGS) entry which is preliminary data.</text>
</comment>
<feature type="domain" description="DRBM" evidence="10">
    <location>
        <begin position="264"/>
        <end position="340"/>
    </location>
</feature>
<dbReference type="SMART" id="SM00535">
    <property type="entry name" value="RIBOc"/>
    <property type="match status" value="1"/>
</dbReference>
<reference evidence="12 13" key="1">
    <citation type="submission" date="2024-01" db="EMBL/GenBank/DDBJ databases">
        <title>The genomes of 5 underutilized Papilionoideae crops provide insights into root nodulation and disease resistanc.</title>
        <authorList>
            <person name="Jiang F."/>
        </authorList>
    </citation>
    <scope>NUCLEOTIDE SEQUENCE [LARGE SCALE GENOMIC DNA]</scope>
    <source>
        <strain evidence="12">JINMINGXINNONG_FW02</strain>
        <tissue evidence="12">Leaves</tissue>
    </source>
</reference>
<evidence type="ECO:0000313" key="13">
    <source>
        <dbReference type="Proteomes" id="UP001374584"/>
    </source>
</evidence>
<dbReference type="Gene3D" id="3.30.160.20">
    <property type="match status" value="2"/>
</dbReference>
<dbReference type="HAMAP" id="MF_00104">
    <property type="entry name" value="RNase_III"/>
    <property type="match status" value="1"/>
</dbReference>
<dbReference type="InterPro" id="IPR036389">
    <property type="entry name" value="RNase_III_sf"/>
</dbReference>
<dbReference type="SMART" id="SM00358">
    <property type="entry name" value="DSRM"/>
    <property type="match status" value="2"/>
</dbReference>
<dbReference type="PANTHER" id="PTHR14950">
    <property type="entry name" value="DICER-RELATED"/>
    <property type="match status" value="1"/>
</dbReference>
<keyword evidence="4" id="KW-0479">Metal-binding</keyword>
<dbReference type="Gene3D" id="1.10.1520.10">
    <property type="entry name" value="Ribonuclease III domain"/>
    <property type="match status" value="1"/>
</dbReference>
<evidence type="ECO:0000256" key="5">
    <source>
        <dbReference type="ARBA" id="ARBA00022759"/>
    </source>
</evidence>
<evidence type="ECO:0000256" key="8">
    <source>
        <dbReference type="ARBA" id="ARBA00022884"/>
    </source>
</evidence>
<keyword evidence="7" id="KW-0460">Magnesium</keyword>
<dbReference type="Proteomes" id="UP001374584">
    <property type="component" value="Unassembled WGS sequence"/>
</dbReference>
<dbReference type="InterPro" id="IPR014720">
    <property type="entry name" value="dsRBD_dom"/>
</dbReference>
<comment type="cofactor">
    <cofactor evidence="2">
        <name>Mg(2+)</name>
        <dbReference type="ChEBI" id="CHEBI:18420"/>
    </cofactor>
</comment>
<accession>A0AAN9RHY2</accession>
<keyword evidence="3" id="KW-0540">Nuclease</keyword>
<dbReference type="PROSITE" id="PS50142">
    <property type="entry name" value="RNASE_3_2"/>
    <property type="match status" value="1"/>
</dbReference>
<evidence type="ECO:0000313" key="12">
    <source>
        <dbReference type="EMBL" id="KAK7372002.1"/>
    </source>
</evidence>
<gene>
    <name evidence="12" type="ORF">VNO80_05370</name>
</gene>
<keyword evidence="5" id="KW-0255">Endonuclease</keyword>
<dbReference type="GO" id="GO:0046872">
    <property type="term" value="F:metal ion binding"/>
    <property type="evidence" value="ECO:0007669"/>
    <property type="project" value="UniProtKB-KW"/>
</dbReference>
<protein>
    <submittedName>
        <fullName evidence="12">Uncharacterized protein</fullName>
    </submittedName>
</protein>
<feature type="domain" description="RNase III" evidence="11">
    <location>
        <begin position="5"/>
        <end position="148"/>
    </location>
</feature>
<dbReference type="FunFam" id="1.10.1520.10:FF:000004">
    <property type="entry name" value="Endoribonuclease dicer-like 1"/>
    <property type="match status" value="1"/>
</dbReference>
<evidence type="ECO:0000256" key="6">
    <source>
        <dbReference type="ARBA" id="ARBA00022801"/>
    </source>
</evidence>
<dbReference type="InterPro" id="IPR011907">
    <property type="entry name" value="RNase_III"/>
</dbReference>
<dbReference type="Pfam" id="PF14709">
    <property type="entry name" value="DND1_DSRM"/>
    <property type="match status" value="1"/>
</dbReference>
<dbReference type="GO" id="GO:0004525">
    <property type="term" value="F:ribonuclease III activity"/>
    <property type="evidence" value="ECO:0007669"/>
    <property type="project" value="InterPro"/>
</dbReference>
<dbReference type="PANTHER" id="PTHR14950:SF49">
    <property type="entry name" value="RIBONUCLEASE 3-LIKE PROTEIN 2-RELATED"/>
    <property type="match status" value="1"/>
</dbReference>
<dbReference type="SUPFAM" id="SSF69065">
    <property type="entry name" value="RNase III domain-like"/>
    <property type="match status" value="1"/>
</dbReference>
<dbReference type="CDD" id="cd00593">
    <property type="entry name" value="RIBOc"/>
    <property type="match status" value="1"/>
</dbReference>
<dbReference type="GO" id="GO:0005737">
    <property type="term" value="C:cytoplasm"/>
    <property type="evidence" value="ECO:0007669"/>
    <property type="project" value="TreeGrafter"/>
</dbReference>
<evidence type="ECO:0000256" key="3">
    <source>
        <dbReference type="ARBA" id="ARBA00022722"/>
    </source>
</evidence>
<evidence type="ECO:0000256" key="2">
    <source>
        <dbReference type="ARBA" id="ARBA00001946"/>
    </source>
</evidence>
<proteinExistence type="inferred from homology"/>
<dbReference type="SUPFAM" id="SSF54768">
    <property type="entry name" value="dsRNA-binding domain-like"/>
    <property type="match status" value="2"/>
</dbReference>
<organism evidence="12 13">
    <name type="scientific">Phaseolus coccineus</name>
    <name type="common">Scarlet runner bean</name>
    <name type="synonym">Phaseolus multiflorus</name>
    <dbReference type="NCBI Taxonomy" id="3886"/>
    <lineage>
        <taxon>Eukaryota</taxon>
        <taxon>Viridiplantae</taxon>
        <taxon>Streptophyta</taxon>
        <taxon>Embryophyta</taxon>
        <taxon>Tracheophyta</taxon>
        <taxon>Spermatophyta</taxon>
        <taxon>Magnoliopsida</taxon>
        <taxon>eudicotyledons</taxon>
        <taxon>Gunneridae</taxon>
        <taxon>Pentapetalae</taxon>
        <taxon>rosids</taxon>
        <taxon>fabids</taxon>
        <taxon>Fabales</taxon>
        <taxon>Fabaceae</taxon>
        <taxon>Papilionoideae</taxon>
        <taxon>50 kb inversion clade</taxon>
        <taxon>NPAAA clade</taxon>
        <taxon>indigoferoid/millettioid clade</taxon>
        <taxon>Phaseoleae</taxon>
        <taxon>Phaseolus</taxon>
    </lineage>
</organism>
<evidence type="ECO:0000259" key="11">
    <source>
        <dbReference type="PROSITE" id="PS50142"/>
    </source>
</evidence>
<keyword evidence="13" id="KW-1185">Reference proteome</keyword>
<evidence type="ECO:0000256" key="7">
    <source>
        <dbReference type="ARBA" id="ARBA00022842"/>
    </source>
</evidence>
<dbReference type="GO" id="GO:0030422">
    <property type="term" value="P:siRNA processing"/>
    <property type="evidence" value="ECO:0007669"/>
    <property type="project" value="TreeGrafter"/>
</dbReference>
<keyword evidence="6" id="KW-0378">Hydrolase</keyword>
<dbReference type="GO" id="GO:0006364">
    <property type="term" value="P:rRNA processing"/>
    <property type="evidence" value="ECO:0007669"/>
    <property type="project" value="InterPro"/>
</dbReference>